<dbReference type="SUPFAM" id="SSF53613">
    <property type="entry name" value="Ribokinase-like"/>
    <property type="match status" value="1"/>
</dbReference>
<dbReference type="GO" id="GO:0004747">
    <property type="term" value="F:ribokinase activity"/>
    <property type="evidence" value="ECO:0007669"/>
    <property type="project" value="UniProtKB-EC"/>
</dbReference>
<dbReference type="PRINTS" id="PR00990">
    <property type="entry name" value="RIBOKINASE"/>
</dbReference>
<dbReference type="InterPro" id="IPR052562">
    <property type="entry name" value="Ketohexokinase-related"/>
</dbReference>
<dbReference type="PROSITE" id="PS00584">
    <property type="entry name" value="PFKB_KINASES_2"/>
    <property type="match status" value="1"/>
</dbReference>
<evidence type="ECO:0000313" key="6">
    <source>
        <dbReference type="EMBL" id="OPZ93956.1"/>
    </source>
</evidence>
<dbReference type="InterPro" id="IPR011611">
    <property type="entry name" value="PfkB_dom"/>
</dbReference>
<feature type="domain" description="Carbohydrate kinase PfkB" evidence="5">
    <location>
        <begin position="9"/>
        <end position="280"/>
    </location>
</feature>
<evidence type="ECO:0000256" key="4">
    <source>
        <dbReference type="RuleBase" id="RU003704"/>
    </source>
</evidence>
<dbReference type="AlphaFoldDB" id="A0A1V5ML92"/>
<dbReference type="EMBL" id="MWAK01000001">
    <property type="protein sequence ID" value="OPZ93956.1"/>
    <property type="molecule type" value="Genomic_DNA"/>
</dbReference>
<comment type="caution">
    <text evidence="6">The sequence shown here is derived from an EMBL/GenBank/DDBJ whole genome shotgun (WGS) entry which is preliminary data.</text>
</comment>
<dbReference type="Proteomes" id="UP000485484">
    <property type="component" value="Unassembled WGS sequence"/>
</dbReference>
<dbReference type="InterPro" id="IPR029056">
    <property type="entry name" value="Ribokinase-like"/>
</dbReference>
<sequence length="307" mass="32761">MTGIGNCALDLLAGLDRYPGPDERVTARRILEQGGGEAATAMVTLARLGISTAFIGKIGDDWAGAAIRQGLEAEGVDASGLVVEPGRRSLFSFIAVENATGRRTIFSGRTTTRLKPSELARDFPGSSEVVHLDQRETRAGPRAAARARRAGARVTLDVDRFEPATLKLVRATQVVLASGDFGRQAGPDPLAAAARVRELGPETVVFTYGDRGALVSGREGAFFQPAFRVRPVDTTGAGDVFRGAFIYGLLQEWPLERTARFASAAAALKCTRPGGRTGIPGLERVILFLEERRNQARPRPLRPGDPG</sequence>
<evidence type="ECO:0000256" key="3">
    <source>
        <dbReference type="ARBA" id="ARBA00022777"/>
    </source>
</evidence>
<dbReference type="InterPro" id="IPR002139">
    <property type="entry name" value="Ribo/fructo_kinase"/>
</dbReference>
<name>A0A1V5ML92_UNCT6</name>
<accession>A0A1V5ML92</accession>
<evidence type="ECO:0000256" key="1">
    <source>
        <dbReference type="ARBA" id="ARBA00010688"/>
    </source>
</evidence>
<keyword evidence="2 4" id="KW-0808">Transferase</keyword>
<dbReference type="PANTHER" id="PTHR42774">
    <property type="entry name" value="PHOSPHOTRANSFERASE SYSTEM TRANSPORT PROTEIN"/>
    <property type="match status" value="1"/>
</dbReference>
<dbReference type="EC" id="2.7.1.15" evidence="6"/>
<evidence type="ECO:0000259" key="5">
    <source>
        <dbReference type="Pfam" id="PF00294"/>
    </source>
</evidence>
<proteinExistence type="inferred from homology"/>
<organism evidence="6">
    <name type="scientific">candidate division TA06 bacterium ADurb.Bin417</name>
    <dbReference type="NCBI Taxonomy" id="1852828"/>
    <lineage>
        <taxon>Bacteria</taxon>
        <taxon>Bacteria division TA06</taxon>
    </lineage>
</organism>
<dbReference type="Pfam" id="PF00294">
    <property type="entry name" value="PfkB"/>
    <property type="match status" value="1"/>
</dbReference>
<protein>
    <submittedName>
        <fullName evidence="6">Ribokinase</fullName>
        <ecNumber evidence="6">2.7.1.15</ecNumber>
    </submittedName>
</protein>
<dbReference type="Gene3D" id="3.40.1190.20">
    <property type="match status" value="1"/>
</dbReference>
<dbReference type="PANTHER" id="PTHR42774:SF3">
    <property type="entry name" value="KETOHEXOKINASE"/>
    <property type="match status" value="1"/>
</dbReference>
<gene>
    <name evidence="6" type="primary">rbsK</name>
    <name evidence="6" type="ORF">BWY73_00008</name>
</gene>
<dbReference type="InterPro" id="IPR002173">
    <property type="entry name" value="Carboh/pur_kinase_PfkB_CS"/>
</dbReference>
<comment type="similarity">
    <text evidence="1 4">Belongs to the carbohydrate kinase PfkB family.</text>
</comment>
<keyword evidence="3 4" id="KW-0418">Kinase</keyword>
<reference evidence="6" key="1">
    <citation type="submission" date="2017-02" db="EMBL/GenBank/DDBJ databases">
        <title>Delving into the versatile metabolic prowess of the omnipresent phylum Bacteroidetes.</title>
        <authorList>
            <person name="Nobu M.K."/>
            <person name="Mei R."/>
            <person name="Narihiro T."/>
            <person name="Kuroda K."/>
            <person name="Liu W.-T."/>
        </authorList>
    </citation>
    <scope>NUCLEOTIDE SEQUENCE</scope>
    <source>
        <strain evidence="6">ADurb.Bin417</strain>
    </source>
</reference>
<evidence type="ECO:0000256" key="2">
    <source>
        <dbReference type="ARBA" id="ARBA00022679"/>
    </source>
</evidence>